<evidence type="ECO:0000256" key="1">
    <source>
        <dbReference type="ARBA" id="ARBA00010886"/>
    </source>
</evidence>
<dbReference type="Gene3D" id="3.30.200.20">
    <property type="entry name" value="Phosphorylase Kinase, domain 1"/>
    <property type="match status" value="1"/>
</dbReference>
<feature type="binding site" evidence="7">
    <location>
        <position position="35"/>
    </location>
    <ligand>
        <name>ATP</name>
        <dbReference type="ChEBI" id="CHEBI:30616"/>
    </ligand>
</feature>
<keyword evidence="12" id="KW-1185">Reference proteome</keyword>
<evidence type="ECO:0000256" key="3">
    <source>
        <dbReference type="ARBA" id="ARBA00022679"/>
    </source>
</evidence>
<comment type="similarity">
    <text evidence="1">Belongs to the protein kinase superfamily. NEK Ser/Thr protein kinase family. NIMA subfamily.</text>
</comment>
<feature type="region of interest" description="Disordered" evidence="8">
    <location>
        <begin position="366"/>
        <end position="428"/>
    </location>
</feature>
<keyword evidence="4 7" id="KW-0547">Nucleotide-binding</keyword>
<feature type="compositionally biased region" description="Low complexity" evidence="8">
    <location>
        <begin position="387"/>
        <end position="423"/>
    </location>
</feature>
<dbReference type="PROSITE" id="PS00107">
    <property type="entry name" value="PROTEIN_KINASE_ATP"/>
    <property type="match status" value="1"/>
</dbReference>
<keyword evidence="9" id="KW-0472">Membrane</keyword>
<evidence type="ECO:0000313" key="11">
    <source>
        <dbReference type="EMBL" id="GAA2331126.1"/>
    </source>
</evidence>
<evidence type="ECO:0000259" key="10">
    <source>
        <dbReference type="PROSITE" id="PS50011"/>
    </source>
</evidence>
<gene>
    <name evidence="11" type="ORF">GCM10009854_02630</name>
</gene>
<keyword evidence="5" id="KW-0418">Kinase</keyword>
<feature type="transmembrane region" description="Helical" evidence="9">
    <location>
        <begin position="342"/>
        <end position="363"/>
    </location>
</feature>
<proteinExistence type="inferred from homology"/>
<dbReference type="InterPro" id="IPR011009">
    <property type="entry name" value="Kinase-like_dom_sf"/>
</dbReference>
<reference evidence="11 12" key="1">
    <citation type="journal article" date="2019" name="Int. J. Syst. Evol. Microbiol.">
        <title>The Global Catalogue of Microorganisms (GCM) 10K type strain sequencing project: providing services to taxonomists for standard genome sequencing and annotation.</title>
        <authorList>
            <consortium name="The Broad Institute Genomics Platform"/>
            <consortium name="The Broad Institute Genome Sequencing Center for Infectious Disease"/>
            <person name="Wu L."/>
            <person name="Ma J."/>
        </authorList>
    </citation>
    <scope>NUCLEOTIDE SEQUENCE [LARGE SCALE GENOMIC DNA]</scope>
    <source>
        <strain evidence="11 12">JCM 16221</strain>
    </source>
</reference>
<accession>A0ABN3FJ33</accession>
<keyword evidence="6 7" id="KW-0067">ATP-binding</keyword>
<keyword evidence="9" id="KW-0812">Transmembrane</keyword>
<name>A0ABN3FJ33_9PSEU</name>
<feature type="domain" description="Protein kinase" evidence="10">
    <location>
        <begin position="6"/>
        <end position="265"/>
    </location>
</feature>
<evidence type="ECO:0000313" key="12">
    <source>
        <dbReference type="Proteomes" id="UP001501218"/>
    </source>
</evidence>
<dbReference type="EMBL" id="BAAARA010000001">
    <property type="protein sequence ID" value="GAA2331126.1"/>
    <property type="molecule type" value="Genomic_DNA"/>
</dbReference>
<feature type="region of interest" description="Disordered" evidence="8">
    <location>
        <begin position="272"/>
        <end position="338"/>
    </location>
</feature>
<dbReference type="EC" id="2.7.11.1" evidence="2"/>
<keyword evidence="9" id="KW-1133">Transmembrane helix</keyword>
<evidence type="ECO:0000256" key="9">
    <source>
        <dbReference type="SAM" id="Phobius"/>
    </source>
</evidence>
<evidence type="ECO:0000256" key="6">
    <source>
        <dbReference type="ARBA" id="ARBA00022840"/>
    </source>
</evidence>
<dbReference type="InterPro" id="IPR050660">
    <property type="entry name" value="NEK_Ser/Thr_kinase"/>
</dbReference>
<dbReference type="PROSITE" id="PS50011">
    <property type="entry name" value="PROTEIN_KINASE_DOM"/>
    <property type="match status" value="1"/>
</dbReference>
<evidence type="ECO:0000256" key="7">
    <source>
        <dbReference type="PROSITE-ProRule" id="PRU10141"/>
    </source>
</evidence>
<dbReference type="PANTHER" id="PTHR43671">
    <property type="entry name" value="SERINE/THREONINE-PROTEIN KINASE NEK"/>
    <property type="match status" value="1"/>
</dbReference>
<organism evidence="11 12">
    <name type="scientific">Saccharopolyspora halophila</name>
    <dbReference type="NCBI Taxonomy" id="405551"/>
    <lineage>
        <taxon>Bacteria</taxon>
        <taxon>Bacillati</taxon>
        <taxon>Actinomycetota</taxon>
        <taxon>Actinomycetes</taxon>
        <taxon>Pseudonocardiales</taxon>
        <taxon>Pseudonocardiaceae</taxon>
        <taxon>Saccharopolyspora</taxon>
    </lineage>
</organism>
<evidence type="ECO:0000256" key="4">
    <source>
        <dbReference type="ARBA" id="ARBA00022741"/>
    </source>
</evidence>
<dbReference type="PANTHER" id="PTHR43671:SF13">
    <property type="entry name" value="SERINE_THREONINE-PROTEIN KINASE NEK2"/>
    <property type="match status" value="1"/>
</dbReference>
<dbReference type="InterPro" id="IPR000719">
    <property type="entry name" value="Prot_kinase_dom"/>
</dbReference>
<dbReference type="PROSITE" id="PS00108">
    <property type="entry name" value="PROTEIN_KINASE_ST"/>
    <property type="match status" value="1"/>
</dbReference>
<feature type="compositionally biased region" description="Pro residues" evidence="8">
    <location>
        <begin position="283"/>
        <end position="296"/>
    </location>
</feature>
<evidence type="ECO:0000256" key="5">
    <source>
        <dbReference type="ARBA" id="ARBA00022777"/>
    </source>
</evidence>
<evidence type="ECO:0000256" key="8">
    <source>
        <dbReference type="SAM" id="MobiDB-lite"/>
    </source>
</evidence>
<dbReference type="InterPro" id="IPR008271">
    <property type="entry name" value="Ser/Thr_kinase_AS"/>
</dbReference>
<dbReference type="InterPro" id="IPR017441">
    <property type="entry name" value="Protein_kinase_ATP_BS"/>
</dbReference>
<sequence>MIAGRYRLQQKIGSGAMGVVWQAVDERLHRTIAVKQLLLQPGYTPEETEEARERSMREGRIAARLQHQHAIAVFDVAEDEGQPVLIMEYLPSTSLAAIIDEQGVQPALRVAHIGVQVAGALAAAHMAGIVHRDLKPGNILLGENDLAKITDFGISRAIGDVAVTKSGILAGTPAYLAPEVALGRDPAPASDVFSLGSTLYASIEGGPPFGTDENAISLLHRVARGQFDPPRQAGPMAPALMQMLRPDPVDRPTMAQTRELLQAVLDGRPVPNFAPGAGWARPAPQPAAAPAPPQPPQAGGTLHAPQAGLGNGTNPNASPPTRVGAAAPQAAVEPERRRGKTVALWFVAIVVAALIGIMAVNAFGQPGASSDQGASQSSPAPQPEPAPASTTSAAPTTTSAPPSTSAAPTSTSSSAPTTSSQQKKPTKKELLSTVEKYYELVPDDLDKAWKLLGPSLKSQGKEKYEKFWKQIDDVKIVGDPMLSGSNVLVNLQYTKDGKKITEMHVLGMAQTEDGDPVINTDRHT</sequence>
<dbReference type="CDD" id="cd14014">
    <property type="entry name" value="STKc_PknB_like"/>
    <property type="match status" value="1"/>
</dbReference>
<keyword evidence="3" id="KW-0808">Transferase</keyword>
<dbReference type="SUPFAM" id="SSF56112">
    <property type="entry name" value="Protein kinase-like (PK-like)"/>
    <property type="match status" value="1"/>
</dbReference>
<evidence type="ECO:0000256" key="2">
    <source>
        <dbReference type="ARBA" id="ARBA00012513"/>
    </source>
</evidence>
<dbReference type="Pfam" id="PF00069">
    <property type="entry name" value="Pkinase"/>
    <property type="match status" value="1"/>
</dbReference>
<dbReference type="Proteomes" id="UP001501218">
    <property type="component" value="Unassembled WGS sequence"/>
</dbReference>
<dbReference type="Gene3D" id="1.10.510.10">
    <property type="entry name" value="Transferase(Phosphotransferase) domain 1"/>
    <property type="match status" value="1"/>
</dbReference>
<protein>
    <recommendedName>
        <fullName evidence="2">non-specific serine/threonine protein kinase</fullName>
        <ecNumber evidence="2">2.7.11.1</ecNumber>
    </recommendedName>
</protein>
<dbReference type="SMART" id="SM00220">
    <property type="entry name" value="S_TKc"/>
    <property type="match status" value="1"/>
</dbReference>
<comment type="caution">
    <text evidence="11">The sequence shown here is derived from an EMBL/GenBank/DDBJ whole genome shotgun (WGS) entry which is preliminary data.</text>
</comment>